<dbReference type="Proteomes" id="UP001596398">
    <property type="component" value="Unassembled WGS sequence"/>
</dbReference>
<keyword evidence="2" id="KW-1185">Reference proteome</keyword>
<reference evidence="1 2" key="1">
    <citation type="journal article" date="2019" name="Int. J. Syst. Evol. Microbiol.">
        <title>The Global Catalogue of Microorganisms (GCM) 10K type strain sequencing project: providing services to taxonomists for standard genome sequencing and annotation.</title>
        <authorList>
            <consortium name="The Broad Institute Genomics Platform"/>
            <consortium name="The Broad Institute Genome Sequencing Center for Infectious Disease"/>
            <person name="Wu L."/>
            <person name="Ma J."/>
        </authorList>
    </citation>
    <scope>NUCLEOTIDE SEQUENCE [LARGE SCALE GENOMIC DNA]</scope>
    <source>
        <strain evidence="1 2">DT85</strain>
    </source>
</reference>
<sequence>MSMHQHALQTAVSLYESGTYTLSMAAQQAGVEESRLLDCLARRGVETDGHVPEDVKARGRAAAD</sequence>
<protein>
    <submittedName>
        <fullName evidence="1">UPF0175 family protein</fullName>
    </submittedName>
</protein>
<comment type="caution">
    <text evidence="1">The sequence shown here is derived from an EMBL/GenBank/DDBJ whole genome shotgun (WGS) entry which is preliminary data.</text>
</comment>
<evidence type="ECO:0000313" key="1">
    <source>
        <dbReference type="EMBL" id="MFC7236085.1"/>
    </source>
</evidence>
<dbReference type="Pfam" id="PF24001">
    <property type="entry name" value="DUF7317"/>
    <property type="match status" value="1"/>
</dbReference>
<evidence type="ECO:0000313" key="2">
    <source>
        <dbReference type="Proteomes" id="UP001596398"/>
    </source>
</evidence>
<gene>
    <name evidence="1" type="ORF">ACFQJ4_12235</name>
</gene>
<name>A0ABD5ZRW1_9EURY</name>
<organism evidence="1 2">
    <name type="scientific">Halosegnis marinus</name>
    <dbReference type="NCBI Taxonomy" id="3034023"/>
    <lineage>
        <taxon>Archaea</taxon>
        <taxon>Methanobacteriati</taxon>
        <taxon>Methanobacteriota</taxon>
        <taxon>Stenosarchaea group</taxon>
        <taxon>Halobacteria</taxon>
        <taxon>Halobacteriales</taxon>
        <taxon>Natronomonadaceae</taxon>
        <taxon>Halosegnis</taxon>
    </lineage>
</organism>
<dbReference type="RefSeq" id="WP_276234237.1">
    <property type="nucleotide sequence ID" value="NZ_CP119802.1"/>
</dbReference>
<dbReference type="AlphaFoldDB" id="A0ABD5ZRW1"/>
<dbReference type="EMBL" id="JBHTAP010000001">
    <property type="protein sequence ID" value="MFC7236085.1"/>
    <property type="molecule type" value="Genomic_DNA"/>
</dbReference>
<accession>A0ABD5ZRW1</accession>
<dbReference type="GeneID" id="79267791"/>
<dbReference type="InterPro" id="IPR055741">
    <property type="entry name" value="DUF7317"/>
</dbReference>
<proteinExistence type="predicted"/>